<dbReference type="PANTHER" id="PTHR10000">
    <property type="entry name" value="PHOSPHOSERINE PHOSPHATASE"/>
    <property type="match status" value="1"/>
</dbReference>
<name>A0A9D1TN91_9SPIO</name>
<organism evidence="1 2">
    <name type="scientific">Candidatus Ornithospirochaeta avicola</name>
    <dbReference type="NCBI Taxonomy" id="2840896"/>
    <lineage>
        <taxon>Bacteria</taxon>
        <taxon>Pseudomonadati</taxon>
        <taxon>Spirochaetota</taxon>
        <taxon>Spirochaetia</taxon>
        <taxon>Spirochaetales</taxon>
        <taxon>Spirochaetaceae</taxon>
        <taxon>Spirochaetaceae incertae sedis</taxon>
        <taxon>Candidatus Ornithospirochaeta</taxon>
    </lineage>
</organism>
<dbReference type="SFLD" id="SFLDG01140">
    <property type="entry name" value="C2.B:_Phosphomannomutase_and_P"/>
    <property type="match status" value="1"/>
</dbReference>
<comment type="caution">
    <text evidence="1">The sequence shown here is derived from an EMBL/GenBank/DDBJ whole genome shotgun (WGS) entry which is preliminary data.</text>
</comment>
<gene>
    <name evidence="1" type="ORF">IAB12_06170</name>
</gene>
<dbReference type="InterPro" id="IPR023214">
    <property type="entry name" value="HAD_sf"/>
</dbReference>
<dbReference type="PANTHER" id="PTHR10000:SF25">
    <property type="entry name" value="PHOSPHATASE YKRA-RELATED"/>
    <property type="match status" value="1"/>
</dbReference>
<reference evidence="1" key="1">
    <citation type="journal article" date="2021" name="PeerJ">
        <title>Extensive microbial diversity within the chicken gut microbiome revealed by metagenomics and culture.</title>
        <authorList>
            <person name="Gilroy R."/>
            <person name="Ravi A."/>
            <person name="Getino M."/>
            <person name="Pursley I."/>
            <person name="Horton D.L."/>
            <person name="Alikhan N.F."/>
            <person name="Baker D."/>
            <person name="Gharbi K."/>
            <person name="Hall N."/>
            <person name="Watson M."/>
            <person name="Adriaenssens E.M."/>
            <person name="Foster-Nyarko E."/>
            <person name="Jarju S."/>
            <person name="Secka A."/>
            <person name="Antonio M."/>
            <person name="Oren A."/>
            <person name="Chaudhuri R.R."/>
            <person name="La Ragione R."/>
            <person name="Hildebrand F."/>
            <person name="Pallen M.J."/>
        </authorList>
    </citation>
    <scope>NUCLEOTIDE SEQUENCE</scope>
    <source>
        <strain evidence="1">Gambia11-129</strain>
    </source>
</reference>
<dbReference type="SFLD" id="SFLDS00003">
    <property type="entry name" value="Haloacid_Dehalogenase"/>
    <property type="match status" value="1"/>
</dbReference>
<dbReference type="GO" id="GO:0000287">
    <property type="term" value="F:magnesium ion binding"/>
    <property type="evidence" value="ECO:0007669"/>
    <property type="project" value="TreeGrafter"/>
</dbReference>
<sequence length="257" mass="29008">MKLDAAFFDLDGTIIIHPEKIILDSTVESIRKLKEKGVKIICSTGRGITEIRRLELENIPFDYFITLNGQLILDKYEKTIWENPFPDRHKEIIKNIFEKKNLPVMLVEKERMYINYIDDIVKTVHYNISTPLPEIGEYDGATLYQVIAYGEKEDVDALAALVPDSKAVYWTSLGIDLIPSNGGKETGIKALLDILSIDRKNTISFGDGDNDRSMLEYTQIGVAMANASDEVKKSADYVTLSCKEDGITAALRHFQLI</sequence>
<dbReference type="NCBIfam" id="TIGR01484">
    <property type="entry name" value="HAD-SF-IIB"/>
    <property type="match status" value="1"/>
</dbReference>
<dbReference type="GO" id="GO:0016791">
    <property type="term" value="F:phosphatase activity"/>
    <property type="evidence" value="ECO:0007669"/>
    <property type="project" value="TreeGrafter"/>
</dbReference>
<dbReference type="SUPFAM" id="SSF56784">
    <property type="entry name" value="HAD-like"/>
    <property type="match status" value="1"/>
</dbReference>
<proteinExistence type="predicted"/>
<dbReference type="InterPro" id="IPR036412">
    <property type="entry name" value="HAD-like_sf"/>
</dbReference>
<evidence type="ECO:0000313" key="2">
    <source>
        <dbReference type="Proteomes" id="UP000823936"/>
    </source>
</evidence>
<keyword evidence="1" id="KW-0378">Hydrolase</keyword>
<dbReference type="NCBIfam" id="TIGR00099">
    <property type="entry name" value="Cof-subfamily"/>
    <property type="match status" value="1"/>
</dbReference>
<dbReference type="InterPro" id="IPR006379">
    <property type="entry name" value="HAD-SF_hydro_IIB"/>
</dbReference>
<evidence type="ECO:0000313" key="1">
    <source>
        <dbReference type="EMBL" id="HIV99342.1"/>
    </source>
</evidence>
<dbReference type="Proteomes" id="UP000823936">
    <property type="component" value="Unassembled WGS sequence"/>
</dbReference>
<dbReference type="AlphaFoldDB" id="A0A9D1TN91"/>
<protein>
    <submittedName>
        <fullName evidence="1">HAD family hydrolase</fullName>
    </submittedName>
</protein>
<accession>A0A9D1TN91</accession>
<dbReference type="Gene3D" id="3.40.50.1000">
    <property type="entry name" value="HAD superfamily/HAD-like"/>
    <property type="match status" value="1"/>
</dbReference>
<dbReference type="GO" id="GO:0005829">
    <property type="term" value="C:cytosol"/>
    <property type="evidence" value="ECO:0007669"/>
    <property type="project" value="TreeGrafter"/>
</dbReference>
<dbReference type="EMBL" id="DXHU01000023">
    <property type="protein sequence ID" value="HIV99342.1"/>
    <property type="molecule type" value="Genomic_DNA"/>
</dbReference>
<reference evidence="1" key="2">
    <citation type="submission" date="2021-04" db="EMBL/GenBank/DDBJ databases">
        <authorList>
            <person name="Gilroy R."/>
        </authorList>
    </citation>
    <scope>NUCLEOTIDE SEQUENCE</scope>
    <source>
        <strain evidence="1">Gambia11-129</strain>
    </source>
</reference>
<dbReference type="Gene3D" id="3.30.1240.10">
    <property type="match status" value="1"/>
</dbReference>
<dbReference type="Pfam" id="PF08282">
    <property type="entry name" value="Hydrolase_3"/>
    <property type="match status" value="1"/>
</dbReference>
<dbReference type="InterPro" id="IPR000150">
    <property type="entry name" value="Cof"/>
</dbReference>